<protein>
    <recommendedName>
        <fullName evidence="1">PilX/PilW C-terminal domain-containing protein</fullName>
    </recommendedName>
</protein>
<dbReference type="Pfam" id="PF13681">
    <property type="entry name" value="PilX"/>
    <property type="match status" value="1"/>
</dbReference>
<dbReference type="AlphaFoldDB" id="A0A916IUY0"/>
<feature type="domain" description="PilX/PilW C-terminal" evidence="1">
    <location>
        <begin position="98"/>
        <end position="197"/>
    </location>
</feature>
<dbReference type="Proteomes" id="UP000672934">
    <property type="component" value="Unassembled WGS sequence"/>
</dbReference>
<dbReference type="EMBL" id="CAJPUY010000013">
    <property type="protein sequence ID" value="CAG2148533.1"/>
    <property type="molecule type" value="Genomic_DNA"/>
</dbReference>
<accession>A0A916IUY0</accession>
<reference evidence="2" key="1">
    <citation type="submission" date="2021-03" db="EMBL/GenBank/DDBJ databases">
        <authorList>
            <person name="Peeters C."/>
        </authorList>
    </citation>
    <scope>NUCLEOTIDE SEQUENCE</scope>
    <source>
        <strain evidence="2">LMG 31506</strain>
    </source>
</reference>
<dbReference type="InterPro" id="IPR025205">
    <property type="entry name" value="PilX/PilW_C"/>
</dbReference>
<gene>
    <name evidence="2" type="ORF">LMG31506_03845</name>
</gene>
<keyword evidence="3" id="KW-1185">Reference proteome</keyword>
<comment type="caution">
    <text evidence="2">The sequence shown here is derived from an EMBL/GenBank/DDBJ whole genome shotgun (WGS) entry which is preliminary data.</text>
</comment>
<evidence type="ECO:0000313" key="3">
    <source>
        <dbReference type="Proteomes" id="UP000672934"/>
    </source>
</evidence>
<evidence type="ECO:0000313" key="2">
    <source>
        <dbReference type="EMBL" id="CAG2148533.1"/>
    </source>
</evidence>
<evidence type="ECO:0000259" key="1">
    <source>
        <dbReference type="Pfam" id="PF13681"/>
    </source>
</evidence>
<proteinExistence type="predicted"/>
<name>A0A916IUY0_9BURK</name>
<organism evidence="2 3">
    <name type="scientific">Cupriavidus yeoncheonensis</name>
    <dbReference type="NCBI Taxonomy" id="1462994"/>
    <lineage>
        <taxon>Bacteria</taxon>
        <taxon>Pseudomonadati</taxon>
        <taxon>Pseudomonadota</taxon>
        <taxon>Betaproteobacteria</taxon>
        <taxon>Burkholderiales</taxon>
        <taxon>Burkholderiaceae</taxon>
        <taxon>Cupriavidus</taxon>
    </lineage>
</organism>
<sequence>MLAPPMARIRRMHGGATLLFASTLLLLAVFTAAAALQFLLSTRQLATMQLDREIAFRAAEVALLDGEADLLTAAAGSGPPGRLDPLPASGTCGTGMQAGVCVPAPDGMPAWQAWLSGTGPTDDVGVPFGAFTGNAMPRLPEGIAGTSVSPRYVAELIGDAAASSGYGPQPAAPRFRVTAIGFGRSRDTTAVVQSVIQP</sequence>
<dbReference type="RefSeq" id="WP_230426927.1">
    <property type="nucleotide sequence ID" value="NZ_CAJPUY010000013.1"/>
</dbReference>